<accession>A0A7D5UYM3</accession>
<dbReference type="InterPro" id="IPR021109">
    <property type="entry name" value="Peptidase_aspartic_dom_sf"/>
</dbReference>
<dbReference type="CDD" id="cd05471">
    <property type="entry name" value="pepsin_like"/>
    <property type="match status" value="1"/>
</dbReference>
<evidence type="ECO:0000256" key="4">
    <source>
        <dbReference type="SAM" id="MobiDB-lite"/>
    </source>
</evidence>
<protein>
    <submittedName>
        <fullName evidence="7">Acid protease</fullName>
    </submittedName>
</protein>
<dbReference type="InterPro" id="IPR033121">
    <property type="entry name" value="PEPTIDASE_A1"/>
</dbReference>
<dbReference type="PRINTS" id="PR00792">
    <property type="entry name" value="PEPSIN"/>
</dbReference>
<dbReference type="Pfam" id="PF00026">
    <property type="entry name" value="Asp"/>
    <property type="match status" value="1"/>
</dbReference>
<keyword evidence="8" id="KW-1185">Reference proteome</keyword>
<feature type="domain" description="Peptidase A1" evidence="6">
    <location>
        <begin position="70"/>
        <end position="389"/>
    </location>
</feature>
<keyword evidence="5" id="KW-0732">Signal</keyword>
<evidence type="ECO:0000259" key="6">
    <source>
        <dbReference type="PROSITE" id="PS51767"/>
    </source>
</evidence>
<organism evidence="7 8">
    <name type="scientific">Metarhizium brunneum</name>
    <dbReference type="NCBI Taxonomy" id="500148"/>
    <lineage>
        <taxon>Eukaryota</taxon>
        <taxon>Fungi</taxon>
        <taxon>Dikarya</taxon>
        <taxon>Ascomycota</taxon>
        <taxon>Pezizomycotina</taxon>
        <taxon>Sordariomycetes</taxon>
        <taxon>Hypocreomycetidae</taxon>
        <taxon>Hypocreales</taxon>
        <taxon>Clavicipitaceae</taxon>
        <taxon>Metarhizium</taxon>
    </lineage>
</organism>
<dbReference type="Proteomes" id="UP000510686">
    <property type="component" value="Chromosome 3"/>
</dbReference>
<evidence type="ECO:0000256" key="5">
    <source>
        <dbReference type="SAM" id="SignalP"/>
    </source>
</evidence>
<dbReference type="InterPro" id="IPR001461">
    <property type="entry name" value="Aspartic_peptidase_A1"/>
</dbReference>
<dbReference type="GO" id="GO:0006508">
    <property type="term" value="P:proteolysis"/>
    <property type="evidence" value="ECO:0007669"/>
    <property type="project" value="UniProtKB-KW"/>
</dbReference>
<feature type="active site" evidence="2">
    <location>
        <position position="281"/>
    </location>
</feature>
<dbReference type="InterPro" id="IPR034164">
    <property type="entry name" value="Pepsin-like_dom"/>
</dbReference>
<evidence type="ECO:0000313" key="8">
    <source>
        <dbReference type="Proteomes" id="UP000510686"/>
    </source>
</evidence>
<dbReference type="OrthoDB" id="771136at2759"/>
<dbReference type="PANTHER" id="PTHR47966">
    <property type="entry name" value="BETA-SITE APP-CLEAVING ENZYME, ISOFORM A-RELATED"/>
    <property type="match status" value="1"/>
</dbReference>
<dbReference type="KEGG" id="mbrn:26246301"/>
<sequence length="433" mass="46247">MPVSKALLLLLASQSLALPSEKQESPAAAGVLHLPLVYVPSAVDTDGKPATRRQLSTGIDNYQYNKDIAVGAVIEVGTPPQKVIVEPDTGSNNFWVLGLQPGQKRAGDESTFFDQNSSSSLQDLGRERLNSYGNEQITTELYTDNVSFGGRSVGKVTLGVGDLDRPGTNLGRHVGVLGLLPERGNENSKDFILQSLLDQNVVKSKAFGLGVRKHGQGALTFGGYDTSKFSGQLEKLPKKDNRLGFYAFEIKSLSFRPGSGQGAVELSTQDSRSQPLALGVDSGSLGFYPVRGTRRDFVAKTGAVVEGDAYNFPCDVVDKGAAFDFQITDNTVVSVPLSDLVRERAPDGKTCKTFIGATNRRPTSIWVGRQFLRRSYVVHDHAGKTMYVARGADCGSTVVAIDGTIPDNVTGKCAREEPEADQPPPAAPGSVPA</sequence>
<dbReference type="AlphaFoldDB" id="A0A7D5UYM3"/>
<feature type="signal peptide" evidence="5">
    <location>
        <begin position="1"/>
        <end position="17"/>
    </location>
</feature>
<gene>
    <name evidence="7" type="primary">PEP1</name>
    <name evidence="7" type="ORF">G6M90_00g054090</name>
</gene>
<dbReference type="GO" id="GO:0004190">
    <property type="term" value="F:aspartic-type endopeptidase activity"/>
    <property type="evidence" value="ECO:0007669"/>
    <property type="project" value="InterPro"/>
</dbReference>
<dbReference type="EMBL" id="CP058934">
    <property type="protein sequence ID" value="QLI69793.1"/>
    <property type="molecule type" value="Genomic_DNA"/>
</dbReference>
<feature type="chain" id="PRO_5028941385" evidence="5">
    <location>
        <begin position="18"/>
        <end position="433"/>
    </location>
</feature>
<proteinExistence type="inferred from homology"/>
<feature type="region of interest" description="Disordered" evidence="4">
    <location>
        <begin position="411"/>
        <end position="433"/>
    </location>
</feature>
<evidence type="ECO:0000313" key="7">
    <source>
        <dbReference type="EMBL" id="QLI69793.1"/>
    </source>
</evidence>
<keyword evidence="3" id="KW-1015">Disulfide bond</keyword>
<keyword evidence="7" id="KW-0378">Hydrolase</keyword>
<reference evidence="7 8" key="1">
    <citation type="submission" date="2020-07" db="EMBL/GenBank/DDBJ databases">
        <title>Telomere length de novo assembly of all 7 chromosomes of the fungus, Metarhizium brunneum, using a novel assembly pipeline.</title>
        <authorList>
            <person name="Saud z."/>
            <person name="Kortsinoglou A."/>
            <person name="Kouvelis V.N."/>
            <person name="Butt T.M."/>
        </authorList>
    </citation>
    <scope>NUCLEOTIDE SEQUENCE [LARGE SCALE GENOMIC DNA]</scope>
    <source>
        <strain evidence="7 8">4556</strain>
    </source>
</reference>
<keyword evidence="7" id="KW-0645">Protease</keyword>
<dbReference type="PROSITE" id="PS51767">
    <property type="entry name" value="PEPTIDASE_A1"/>
    <property type="match status" value="1"/>
</dbReference>
<dbReference type="PANTHER" id="PTHR47966:SF51">
    <property type="entry name" value="BETA-SITE APP-CLEAVING ENZYME, ISOFORM A-RELATED"/>
    <property type="match status" value="1"/>
</dbReference>
<dbReference type="RefSeq" id="XP_014540995.1">
    <property type="nucleotide sequence ID" value="XM_014685509.1"/>
</dbReference>
<evidence type="ECO:0000256" key="2">
    <source>
        <dbReference type="PIRSR" id="PIRSR601461-1"/>
    </source>
</evidence>
<comment type="similarity">
    <text evidence="1">Belongs to the peptidase A1 family.</text>
</comment>
<feature type="disulfide bond" evidence="3">
    <location>
        <begin position="314"/>
        <end position="351"/>
    </location>
</feature>
<evidence type="ECO:0000256" key="1">
    <source>
        <dbReference type="ARBA" id="ARBA00007447"/>
    </source>
</evidence>
<dbReference type="SUPFAM" id="SSF50630">
    <property type="entry name" value="Acid proteases"/>
    <property type="match status" value="1"/>
</dbReference>
<name>A0A7D5UYM3_9HYPO</name>
<dbReference type="Gene3D" id="2.40.70.10">
    <property type="entry name" value="Acid Proteases"/>
    <property type="match status" value="2"/>
</dbReference>
<feature type="active site" evidence="2">
    <location>
        <position position="88"/>
    </location>
</feature>
<evidence type="ECO:0000256" key="3">
    <source>
        <dbReference type="PIRSR" id="PIRSR601461-2"/>
    </source>
</evidence>
<dbReference type="GeneID" id="26246301"/>